<dbReference type="EMBL" id="OR270069">
    <property type="protein sequence ID" value="WLJ60749.1"/>
    <property type="molecule type" value="Genomic_RNA"/>
</dbReference>
<accession>A0AA50ADF3</accession>
<name>A0AA50ADF3_9VIRU</name>
<evidence type="ECO:0000313" key="1">
    <source>
        <dbReference type="EMBL" id="WLJ60749.1"/>
    </source>
</evidence>
<protein>
    <submittedName>
        <fullName evidence="1">RdRp</fullName>
    </submittedName>
</protein>
<sequence length="2034" mass="230032">MWRRPKTHGEFSIKDFTNPGKQSVFPPVHSSRGAWLMGKGSRSASHYQVFWRHLISQVSSSLTGSPRKMEIWRTWSTILPYFAVEKASVSSDNNLSEKMVFWRSLRMLFHNFTCAALEVALEGEGVPVVNQEPYLQLLQATSPLDLVSSTWDLGLKWQGGDLMVNGERFEVKTTYGRRYNQEDYLGTLVISKPSGISQWGDLKLSPAWLGIGLPTQDVQDILKLGWELVEHARKELKIPVRDPEDEEEDLAGSFEATLNGDEIDEWWNELMTEHRMPPWEDWMRKAKFHLANVVKIEESFRKVIVKVVQSSESPVHIPIENTGSVWSSLADTIGKTPTPEPRTCSPQIIFIDSTEPENYPEMRSGGLLRWALGMGVNEKSVYMVVNRRMWEEKNFSELQFSCLGWEGKTTKSRKERVEYPDVSNLKERTSYRVDFDVPNVGEGPHTRWVERVNGVVDSLLETRAAHTLRLNATACRFMTNITTPGPAVLAAVRVGPGAYVFAIKSGNIMQMAYLAHGEMIPGYNGRRFYIEEGWTWQPFRTIAEGTRSHYLAWTKPLSVAYILMIEGFKDGCEMDQPSIAFSRLVRTWGIERTKAVNNIKSLHGICSVILNEVVVPRGLTDKLPKAFEGQADREFWKWAQDFFQWLGDNKQSSPQGWLEDTGGAPSWRSKEFTTPAVWLPFLKNVDEGYRMTETKIYQVMLKVRNNPITAQLHIAEKHAEKTLNEVNWVRKMTHGYRDQCSFTHLDSKGVEIELEKMVNLRRELRGTPHWKKVNCMEASFHMGAIYAHNNWDRIANNLESWGRYDSLSSNLLHRPTPSSGIVRDNPSVSKKQTALVFDIMLSKPEAFTGPGWVNEIVRMKPTAYRAKLSQKDGEGGMKEREFQVNHLSDYTCAAIQNSLSRLAKTNVITKTRDKGLQQQQEKDEVLYEVQDFRRKGFTVYPYELVTDVSQWSPDKNDAELMGFLMPQLVILSRTHPKLAKLIGCTAAMGLQRELHHGIKLSKKGEKFTLLNHPTIQHTKPARMWREALTLSNLQEMELIKVRYMSTMGQTHPLASDMQTVFYKYITEIIRDHLDPEAGLFKEWGTLVSADDILCCGVGSRINMIKFTESFLAVMELVRGEEAAAHKTSVSRGIRSSFLGQESHNMRFVIDKLSGIGVTTLGSFHRTPGLSASALWGSSVKHALSGVSTVGAFCAFWSVGLEWLKWAFDSTGRDGGIPLETDLPCTIWPHAMPFNDFASGMTLPEADINRGARGDHLHAYLAALDEDFLNPETFGLKDRIPFLTGLKIVTPRIRNAVTEESFQKMEALAEDPIEGGSVSAKAATSLDDPGFRLGIGEIIQHAGGWTRLDQAKELSWIFRNRKKEIVRMGQETVTIAAALQEYRKRAREMNKEELIDLAQKLIDHLYPDNPEKTENIGLLAHSTLEKTDLRLQPVETYPRLIQSDPQTLAFIMKYGTFESARLGVKGRISQLRNDVQVLEALNPKVKTMEFRNIVSLATPHRGPSVAFLSTFRKQGIFHLNPRTAMVFSATDNLIAGFSVKRDKRVLPPTGVHITPGESDYLAKFVLSGLSILKIPLREKLQVLHRVKMEGKPLQQVLTGVGKFTTLLRSMMEEVISEDRWTGKVEVSMGQVPASLVLQKLTKDAVEEIKERTRQWGKERELLGHTEPDRVWIGEQDTLPIGSAMVQWGPKIHINAPTKAEAAEIVWLIFREVQAFQIMVPLVVPQKGWFPETRKQLVWRDKSLNPSLFVIGVKKGSDTVPIMDIRPGRVETPIGKIDLTWDLSSPVITGLDERLEEWNLLSSEKEPKVMEPQVGPLLQEMAELDFNNAAGRPGSPLQRVFTEGVVTPIMLSQTVEDLITVKWIVNQRKETQRKNTLNVVGWKLMELLLCANIPKYRLYMMEKFDDESGLTTIQELWAAALAQIIGFGKGPGQLLSKALNEVGEECKEPDEMDMTTVRFFKRQGRLGVLDIPPEEFPSHKEKKVFAGIYTYTGEFLILAPGIPVDQGVDGPHYLGTSTKDLFFGGGSSEDDESYLL</sequence>
<proteinExistence type="predicted"/>
<organism evidence="1">
    <name type="scientific">Chatham eel tosovirus</name>
    <dbReference type="NCBI Taxonomy" id="3064101"/>
    <lineage>
        <taxon>Viruses</taxon>
        <taxon>Riboviria</taxon>
        <taxon>Orthornavirae</taxon>
        <taxon>Negarnaviricota</taxon>
        <taxon>Polyploviricotina</taxon>
        <taxon>Bunyaviricetes</taxon>
        <taxon>Hareavirales</taxon>
        <taxon>Tosoviridae</taxon>
    </lineage>
</organism>
<reference evidence="1" key="1">
    <citation type="journal article" date="2023" name="bioRxiv">
        <title>Host specificity shapes fish viromes across lakes on an isolated remote island.</title>
        <authorList>
            <person name="Grimwood R.M."/>
            <person name="Fortune-Kelly G."/>
            <person name="Holmes E.C."/>
            <person name="Ingram T."/>
            <person name="Geoghegan J.L."/>
        </authorList>
    </citation>
    <scope>NUCLEOTIDE SEQUENCE</scope>
    <source>
        <strain evidence="1">TW-SF</strain>
    </source>
</reference>